<dbReference type="InterPro" id="IPR010359">
    <property type="entry name" value="IrrE_HExxH"/>
</dbReference>
<name>A0ABT9SWQ6_9GAMM</name>
<sequence>MASDLAAEALIDELGIDHPKDIDLDAIALTVGISVTYRRLTGCDALLVGHEARAMVTVNRDCSTERQRFSLAHELGHWHYHRGQGLYCLSGDIDGDPRVGREPELTADHYASSLLMPTRLFVPFVDAAQPTWKHMRSVASAFSTSLVATALRMSELSASPLLFVVAKHGRRQWFHRGPAGTEAGWFPTEALGAESAAFDLSFRAEPARGPRRVPAHAWFDGWTFGGGMEIMEDAIRVGDSAYALLWPTTGGLQARSRGASRTW</sequence>
<evidence type="ECO:0000259" key="1">
    <source>
        <dbReference type="Pfam" id="PF06114"/>
    </source>
</evidence>
<dbReference type="Gene3D" id="1.10.10.2910">
    <property type="match status" value="1"/>
</dbReference>
<evidence type="ECO:0000313" key="2">
    <source>
        <dbReference type="EMBL" id="MDQ0009433.1"/>
    </source>
</evidence>
<feature type="domain" description="IrrE N-terminal-like" evidence="1">
    <location>
        <begin position="31"/>
        <end position="154"/>
    </location>
</feature>
<accession>A0ABT9SWQ6</accession>
<protein>
    <submittedName>
        <fullName evidence="2">Zn-dependent peptidase ImmA (M78 family)</fullName>
    </submittedName>
</protein>
<proteinExistence type="predicted"/>
<dbReference type="InterPro" id="IPR052345">
    <property type="entry name" value="Rad_response_metalloprotease"/>
</dbReference>
<reference evidence="2 3" key="1">
    <citation type="submission" date="2023-07" db="EMBL/GenBank/DDBJ databases">
        <title>Sorghum-associated microbial communities from plants grown in Nebraska, USA.</title>
        <authorList>
            <person name="Schachtman D."/>
        </authorList>
    </citation>
    <scope>NUCLEOTIDE SEQUENCE [LARGE SCALE GENOMIC DNA]</scope>
    <source>
        <strain evidence="2 3">CC60</strain>
    </source>
</reference>
<evidence type="ECO:0000313" key="3">
    <source>
        <dbReference type="Proteomes" id="UP001237737"/>
    </source>
</evidence>
<dbReference type="PANTHER" id="PTHR43236:SF1">
    <property type="entry name" value="BLL7220 PROTEIN"/>
    <property type="match status" value="1"/>
</dbReference>
<dbReference type="PANTHER" id="PTHR43236">
    <property type="entry name" value="ANTITOXIN HIGA1"/>
    <property type="match status" value="1"/>
</dbReference>
<dbReference type="EMBL" id="JAUSSK010000002">
    <property type="protein sequence ID" value="MDQ0009433.1"/>
    <property type="molecule type" value="Genomic_DNA"/>
</dbReference>
<keyword evidence="3" id="KW-1185">Reference proteome</keyword>
<organism evidence="2 3">
    <name type="scientific">Luteibacter jiangsuensis</name>
    <dbReference type="NCBI Taxonomy" id="637577"/>
    <lineage>
        <taxon>Bacteria</taxon>
        <taxon>Pseudomonadati</taxon>
        <taxon>Pseudomonadota</taxon>
        <taxon>Gammaproteobacteria</taxon>
        <taxon>Lysobacterales</taxon>
        <taxon>Rhodanobacteraceae</taxon>
        <taxon>Luteibacter</taxon>
    </lineage>
</organism>
<comment type="caution">
    <text evidence="2">The sequence shown here is derived from an EMBL/GenBank/DDBJ whole genome shotgun (WGS) entry which is preliminary data.</text>
</comment>
<dbReference type="Proteomes" id="UP001237737">
    <property type="component" value="Unassembled WGS sequence"/>
</dbReference>
<dbReference type="Pfam" id="PF06114">
    <property type="entry name" value="Peptidase_M78"/>
    <property type="match status" value="1"/>
</dbReference>
<gene>
    <name evidence="2" type="ORF">J2T07_001610</name>
</gene>